<dbReference type="InterPro" id="IPR029058">
    <property type="entry name" value="AB_hydrolase_fold"/>
</dbReference>
<sequence length="766" mass="83176">MNIVPIPRREWRRFGRPARVPVRYRADEGLWRAAAAGMAAACTAGAGVGILGAPTGFGAAFDVSAAVLLNAAGMFLSCRLLMWLFRLLDAPVRPVFTGVAAYSAVLLTLILFFGEMDFLFAALFSLLYLGIGAAAGLLIGIWAGKRFGRRPKIGAALGALGVAGALFFAFGGDWGAAIPAWGDAGSDADEAAADGGSYPPPAETLNAPDPSAPGPYAYRTFTYGSGDDRHRDEFGEDASLLSSPVDGSAYIDGDDWPWLRDKFWGFDEKELPVNGRVWMPEGDGPFPLALMVHGNHLMEDFSDEGYDYLGELLASRGYAAVSVDENFLNYSVWSGIPDQDMKVRAWMLLKHIGQIREYAEDASTPFYGRIDFGRVALLGHSRGGQAVAMAADPDEWFAADEGLPDRSAYKIRAVIAIAPTDTAVDNKRASLRDVSYLTLQGASDADVSTFDGERQYARTSFPSSAAGFKASLYIAEANHGQFNTDWGDRDEALPTGLFLKKPGLSGEEQRQIAKAYVSAFLEATLRDRQAYKTLFRDYRAGLGFLPDGRYYGRFESARFLPIARYEEGTDDPSIVSPSITAEAAGMAEWANEEALDRERRGKGNRGVVLRWGKAGGSYSLRTSAAFPVPRTESDPAGSEGVLAFSMADLSWELESREEDEEAAPRVAVVLEDAGGRTARVPLSEVMPVVPAPRTTFTWLGWLEETLEDGKFKEEIEPAFQTYEIPLSLFRKAEPGLEPGRIVRATFEFGGDGEEGKVMLDDIGMTE</sequence>
<dbReference type="RefSeq" id="WP_185135506.1">
    <property type="nucleotide sequence ID" value="NZ_JACJVR010000031.1"/>
</dbReference>
<evidence type="ECO:0000313" key="3">
    <source>
        <dbReference type="EMBL" id="MBB6691511.1"/>
    </source>
</evidence>
<name>A0A841U039_9BACL</name>
<dbReference type="EMBL" id="JACJVR010000031">
    <property type="protein sequence ID" value="MBB6691511.1"/>
    <property type="molecule type" value="Genomic_DNA"/>
</dbReference>
<dbReference type="GO" id="GO:0015996">
    <property type="term" value="P:chlorophyll catabolic process"/>
    <property type="evidence" value="ECO:0007669"/>
    <property type="project" value="TreeGrafter"/>
</dbReference>
<dbReference type="Proteomes" id="UP000553776">
    <property type="component" value="Unassembled WGS sequence"/>
</dbReference>
<keyword evidence="4" id="KW-1185">Reference proteome</keyword>
<dbReference type="GO" id="GO:0047746">
    <property type="term" value="F:chlorophyllase activity"/>
    <property type="evidence" value="ECO:0007669"/>
    <property type="project" value="TreeGrafter"/>
</dbReference>
<reference evidence="3 4" key="1">
    <citation type="submission" date="2020-08" db="EMBL/GenBank/DDBJ databases">
        <title>Cohnella phylogeny.</title>
        <authorList>
            <person name="Dunlap C."/>
        </authorList>
    </citation>
    <scope>NUCLEOTIDE SEQUENCE [LARGE SCALE GENOMIC DNA]</scope>
    <source>
        <strain evidence="3 4">DSM 25239</strain>
    </source>
</reference>
<dbReference type="PANTHER" id="PTHR33428:SF2">
    <property type="entry name" value="CHLOROPHYLLASE-2"/>
    <property type="match status" value="1"/>
</dbReference>
<feature type="transmembrane region" description="Helical" evidence="2">
    <location>
        <begin position="153"/>
        <end position="170"/>
    </location>
</feature>
<proteinExistence type="predicted"/>
<keyword evidence="2" id="KW-0472">Membrane</keyword>
<comment type="caution">
    <text evidence="3">The sequence shown here is derived from an EMBL/GenBank/DDBJ whole genome shotgun (WGS) entry which is preliminary data.</text>
</comment>
<gene>
    <name evidence="3" type="ORF">H7B90_08885</name>
</gene>
<feature type="transmembrane region" description="Helical" evidence="2">
    <location>
        <begin position="29"/>
        <end position="51"/>
    </location>
</feature>
<dbReference type="AlphaFoldDB" id="A0A841U039"/>
<feature type="transmembrane region" description="Helical" evidence="2">
    <location>
        <begin position="119"/>
        <end position="141"/>
    </location>
</feature>
<evidence type="ECO:0000256" key="1">
    <source>
        <dbReference type="SAM" id="MobiDB-lite"/>
    </source>
</evidence>
<feature type="region of interest" description="Disordered" evidence="1">
    <location>
        <begin position="187"/>
        <end position="209"/>
    </location>
</feature>
<keyword evidence="2" id="KW-1133">Transmembrane helix</keyword>
<evidence type="ECO:0000256" key="2">
    <source>
        <dbReference type="SAM" id="Phobius"/>
    </source>
</evidence>
<dbReference type="SUPFAM" id="SSF53474">
    <property type="entry name" value="alpha/beta-Hydrolases"/>
    <property type="match status" value="1"/>
</dbReference>
<dbReference type="PANTHER" id="PTHR33428">
    <property type="entry name" value="CHLOROPHYLLASE-2, CHLOROPLASTIC"/>
    <property type="match status" value="1"/>
</dbReference>
<dbReference type="Gene3D" id="3.40.50.1820">
    <property type="entry name" value="alpha/beta hydrolase"/>
    <property type="match status" value="1"/>
</dbReference>
<protein>
    <submittedName>
        <fullName evidence="3">Alpha/beta hydrolase</fullName>
    </submittedName>
</protein>
<accession>A0A841U039</accession>
<feature type="transmembrane region" description="Helical" evidence="2">
    <location>
        <begin position="94"/>
        <end position="113"/>
    </location>
</feature>
<keyword evidence="2" id="KW-0812">Transmembrane</keyword>
<keyword evidence="3" id="KW-0378">Hydrolase</keyword>
<evidence type="ECO:0000313" key="4">
    <source>
        <dbReference type="Proteomes" id="UP000553776"/>
    </source>
</evidence>
<organism evidence="3 4">
    <name type="scientific">Cohnella xylanilytica</name>
    <dbReference type="NCBI Taxonomy" id="557555"/>
    <lineage>
        <taxon>Bacteria</taxon>
        <taxon>Bacillati</taxon>
        <taxon>Bacillota</taxon>
        <taxon>Bacilli</taxon>
        <taxon>Bacillales</taxon>
        <taxon>Paenibacillaceae</taxon>
        <taxon>Cohnella</taxon>
    </lineage>
</organism>
<feature type="transmembrane region" description="Helical" evidence="2">
    <location>
        <begin position="63"/>
        <end position="82"/>
    </location>
</feature>